<evidence type="ECO:0000256" key="2">
    <source>
        <dbReference type="ARBA" id="ARBA00022723"/>
    </source>
</evidence>
<dbReference type="Proteomes" id="UP000823674">
    <property type="component" value="Chromosome A09"/>
</dbReference>
<keyword evidence="5" id="KW-0238">DNA-binding</keyword>
<evidence type="ECO:0000256" key="4">
    <source>
        <dbReference type="ARBA" id="ARBA00022833"/>
    </source>
</evidence>
<keyword evidence="3" id="KW-0863">Zinc-finger</keyword>
<dbReference type="SUPFAM" id="SSF50249">
    <property type="entry name" value="Nucleic acid-binding proteins"/>
    <property type="match status" value="3"/>
</dbReference>
<evidence type="ECO:0000259" key="7">
    <source>
        <dbReference type="Pfam" id="PF02721"/>
    </source>
</evidence>
<dbReference type="CDD" id="cd04476">
    <property type="entry name" value="RPA1_DBD_C"/>
    <property type="match status" value="1"/>
</dbReference>
<dbReference type="EMBL" id="JADBGQ010000008">
    <property type="protein sequence ID" value="KAG5384864.1"/>
    <property type="molecule type" value="Genomic_DNA"/>
</dbReference>
<feature type="domain" description="Replication protein A 70 kDa DNA-binding subunit B/D first OB fold" evidence="7">
    <location>
        <begin position="42"/>
        <end position="148"/>
    </location>
</feature>
<keyword evidence="10" id="KW-1185">Reference proteome</keyword>
<dbReference type="Pfam" id="PF08646">
    <property type="entry name" value="Rep_fac-A_C"/>
    <property type="match status" value="1"/>
</dbReference>
<proteinExistence type="inferred from homology"/>
<sequence>DTLSSTTSLICTDIKTNRRKKNSTIVLAKGIVLAMSKMKLAFTPVAQLKPDSENEIWKIKVRVVRMWRFQNGVKPGDVGGIDLILLDEKGDRIQACIRGKLISKFEDDLGEGKCCILMNFKLSPNLGNYRGTPHPFKIFFTWSTHVKKNCEEIPNDSLRFNCISFDDLLSQKHDEKVFVDVIGEVVEPCDLKEITVRNAPCKILNLQLKDCGDSIINCVFWEKYAEDIHSYVQSFSGGAIVLLCSLMRINIYNGKFTIQSGKASTKLFINSDITEINEFKEKMSKYVMSTTSCGSLLTLSNCTQVSSDHIPFDNRKTISQLLTSYEETRCCIYATICALKIEAPWWYLGFPGCAKKVNPYLNPETEEIEMDKFSCDGCETIVCSTKTRYQVHCKVLDHTGTTSFVMFDREVIQLIHKSAYELLEQQVQFNCGNEFPRELLGLEGREFVFTVNKPETSKNYTPSTFKVVNMTDDPAKILRFHSDDANETDIPAIGPHFSNSTETTVSLVNDVFEESNNSISASTESTSTPTKKRASTLEIEDCVPQLSSKKLKGQLLAEEDGQLSSTKSKPSSTKQRKAANLIPKKEKN</sequence>
<feature type="domain" description="Replication factor A C-terminal" evidence="8">
    <location>
        <begin position="332"/>
        <end position="457"/>
    </location>
</feature>
<keyword evidence="2" id="KW-0479">Metal-binding</keyword>
<evidence type="ECO:0000256" key="6">
    <source>
        <dbReference type="SAM" id="MobiDB-lite"/>
    </source>
</evidence>
<dbReference type="InterPro" id="IPR013955">
    <property type="entry name" value="Rep_factor-A_C"/>
</dbReference>
<gene>
    <name evidence="9" type="primary">A09g512320.1_BraROA</name>
    <name evidence="9" type="ORF">IGI04_036334</name>
</gene>
<dbReference type="CDD" id="cd04480">
    <property type="entry name" value="RPA1_DBD_A_like"/>
    <property type="match status" value="1"/>
</dbReference>
<dbReference type="Gene3D" id="2.40.50.140">
    <property type="entry name" value="Nucleic acid-binding proteins"/>
    <property type="match status" value="3"/>
</dbReference>
<dbReference type="InterPro" id="IPR012340">
    <property type="entry name" value="NA-bd_OB-fold"/>
</dbReference>
<dbReference type="CDD" id="cd04481">
    <property type="entry name" value="RPA1_DBD_B_like"/>
    <property type="match status" value="1"/>
</dbReference>
<evidence type="ECO:0000313" key="10">
    <source>
        <dbReference type="Proteomes" id="UP000823674"/>
    </source>
</evidence>
<comment type="caution">
    <text evidence="9">The sequence shown here is derived from an EMBL/GenBank/DDBJ whole genome shotgun (WGS) entry which is preliminary data.</text>
</comment>
<evidence type="ECO:0000256" key="5">
    <source>
        <dbReference type="ARBA" id="ARBA00023125"/>
    </source>
</evidence>
<evidence type="ECO:0000313" key="9">
    <source>
        <dbReference type="EMBL" id="KAG5384864.1"/>
    </source>
</evidence>
<dbReference type="Pfam" id="PF02721">
    <property type="entry name" value="DUF223"/>
    <property type="match status" value="1"/>
</dbReference>
<dbReference type="InterPro" id="IPR047192">
    <property type="entry name" value="Euk_RPA1_DBD_C"/>
</dbReference>
<feature type="region of interest" description="Disordered" evidence="6">
    <location>
        <begin position="548"/>
        <end position="588"/>
    </location>
</feature>
<evidence type="ECO:0000259" key="8">
    <source>
        <dbReference type="Pfam" id="PF08646"/>
    </source>
</evidence>
<reference evidence="9 10" key="1">
    <citation type="submission" date="2021-03" db="EMBL/GenBank/DDBJ databases">
        <authorList>
            <person name="King G.J."/>
            <person name="Bancroft I."/>
            <person name="Baten A."/>
            <person name="Bloomfield J."/>
            <person name="Borpatragohain P."/>
            <person name="He Z."/>
            <person name="Irish N."/>
            <person name="Irwin J."/>
            <person name="Liu K."/>
            <person name="Mauleon R.P."/>
            <person name="Moore J."/>
            <person name="Morris R."/>
            <person name="Ostergaard L."/>
            <person name="Wang B."/>
            <person name="Wells R."/>
        </authorList>
    </citation>
    <scope>NUCLEOTIDE SEQUENCE [LARGE SCALE GENOMIC DNA]</scope>
    <source>
        <strain evidence="9">R-o-18</strain>
        <tissue evidence="9">Leaf</tissue>
    </source>
</reference>
<evidence type="ECO:0000256" key="3">
    <source>
        <dbReference type="ARBA" id="ARBA00022771"/>
    </source>
</evidence>
<evidence type="ECO:0008006" key="11">
    <source>
        <dbReference type="Google" id="ProtNLM"/>
    </source>
</evidence>
<dbReference type="InterPro" id="IPR003871">
    <property type="entry name" value="RFA1B/D_OB_1st"/>
</dbReference>
<organism evidence="9 10">
    <name type="scientific">Brassica rapa subsp. trilocularis</name>
    <dbReference type="NCBI Taxonomy" id="1813537"/>
    <lineage>
        <taxon>Eukaryota</taxon>
        <taxon>Viridiplantae</taxon>
        <taxon>Streptophyta</taxon>
        <taxon>Embryophyta</taxon>
        <taxon>Tracheophyta</taxon>
        <taxon>Spermatophyta</taxon>
        <taxon>Magnoliopsida</taxon>
        <taxon>eudicotyledons</taxon>
        <taxon>Gunneridae</taxon>
        <taxon>Pentapetalae</taxon>
        <taxon>rosids</taxon>
        <taxon>malvids</taxon>
        <taxon>Brassicales</taxon>
        <taxon>Brassicaceae</taxon>
        <taxon>Brassiceae</taxon>
        <taxon>Brassica</taxon>
    </lineage>
</organism>
<name>A0ABQ7LE96_BRACM</name>
<feature type="compositionally biased region" description="Low complexity" evidence="6">
    <location>
        <begin position="564"/>
        <end position="573"/>
    </location>
</feature>
<keyword evidence="4" id="KW-0862">Zinc</keyword>
<dbReference type="PANTHER" id="PTHR47165">
    <property type="entry name" value="OS03G0429900 PROTEIN"/>
    <property type="match status" value="1"/>
</dbReference>
<feature type="non-terminal residue" evidence="9">
    <location>
        <position position="1"/>
    </location>
</feature>
<dbReference type="PANTHER" id="PTHR47165:SF4">
    <property type="entry name" value="OS03G0429900 PROTEIN"/>
    <property type="match status" value="1"/>
</dbReference>
<protein>
    <recommendedName>
        <fullName evidence="11">DUF223 domain-containing protein</fullName>
    </recommendedName>
</protein>
<comment type="similarity">
    <text evidence="1">Belongs to the replication factor A protein 1 family.</text>
</comment>
<accession>A0ABQ7LE96</accession>
<evidence type="ECO:0000256" key="1">
    <source>
        <dbReference type="ARBA" id="ARBA00005690"/>
    </source>
</evidence>